<evidence type="ECO:0000256" key="1">
    <source>
        <dbReference type="SAM" id="Phobius"/>
    </source>
</evidence>
<reference evidence="2 3" key="1">
    <citation type="submission" date="2015-02" db="EMBL/GenBank/DDBJ databases">
        <title>Draft genome sequences of ten Microbacterium spp. with emphasis on heavy metal contaminated environments.</title>
        <authorList>
            <person name="Corretto E."/>
        </authorList>
    </citation>
    <scope>NUCLEOTIDE SEQUENCE [LARGE SCALE GENOMIC DNA]</scope>
    <source>
        <strain evidence="2 3">DSM 12966</strain>
    </source>
</reference>
<sequence length="95" mass="9628">MYILLALIGACVLGVAAHFMIGGRELRGVALTPAIATALSAVAYTGLQWLGVGEDSVWLWLASVLGAVVVAAVLTIAIVAARTRADAANRAALGI</sequence>
<protein>
    <recommendedName>
        <fullName evidence="4">Integral membrane protein</fullName>
    </recommendedName>
</protein>
<organism evidence="2 3">
    <name type="scientific">Microbacterium foliorum</name>
    <dbReference type="NCBI Taxonomy" id="104336"/>
    <lineage>
        <taxon>Bacteria</taxon>
        <taxon>Bacillati</taxon>
        <taxon>Actinomycetota</taxon>
        <taxon>Actinomycetes</taxon>
        <taxon>Micrococcales</taxon>
        <taxon>Microbacteriaceae</taxon>
        <taxon>Microbacterium</taxon>
    </lineage>
</organism>
<name>A0A0F0KDC5_9MICO</name>
<proteinExistence type="predicted"/>
<evidence type="ECO:0000313" key="3">
    <source>
        <dbReference type="Proteomes" id="UP000033572"/>
    </source>
</evidence>
<evidence type="ECO:0008006" key="4">
    <source>
        <dbReference type="Google" id="ProtNLM"/>
    </source>
</evidence>
<dbReference type="RefSeq" id="WP_045255503.1">
    <property type="nucleotide sequence ID" value="NZ_CAKKLS010000002.1"/>
</dbReference>
<dbReference type="AlphaFoldDB" id="A0A0F0KDC5"/>
<dbReference type="GeneID" id="94443905"/>
<dbReference type="KEGG" id="mfol:DXT68_05840"/>
<keyword evidence="1" id="KW-0472">Membrane</keyword>
<keyword evidence="3" id="KW-1185">Reference proteome</keyword>
<dbReference type="PATRIC" id="fig|104336.4.peg.3312"/>
<dbReference type="EMBL" id="JYIU01000046">
    <property type="protein sequence ID" value="KJL18165.1"/>
    <property type="molecule type" value="Genomic_DNA"/>
</dbReference>
<gene>
    <name evidence="2" type="ORF">RN50_03273</name>
</gene>
<evidence type="ECO:0000313" key="2">
    <source>
        <dbReference type="EMBL" id="KJL18165.1"/>
    </source>
</evidence>
<accession>A0A0F0KDC5</accession>
<feature type="transmembrane region" description="Helical" evidence="1">
    <location>
        <begin position="57"/>
        <end position="81"/>
    </location>
</feature>
<keyword evidence="1" id="KW-1133">Transmembrane helix</keyword>
<dbReference type="Proteomes" id="UP000033572">
    <property type="component" value="Unassembled WGS sequence"/>
</dbReference>
<comment type="caution">
    <text evidence="2">The sequence shown here is derived from an EMBL/GenBank/DDBJ whole genome shotgun (WGS) entry which is preliminary data.</text>
</comment>
<keyword evidence="1" id="KW-0812">Transmembrane</keyword>